<sequence>MQRERLNVEIPESFRCQVTTKVGAPLGKSRTSVGKPTEQTMSTATSFGVIHASVMDVVAAAVAEHHAVPTNTKLAWQPAAPATPNDIYVKTAANTTQDKYVKLTLQNYSDVLQQVWDNASKIRNAQASFKLLLFVYIEKETSTAIRRATSSNIATAALRVADFIRDQDVVLGPLQTDYVVVVAARLPVTAPVEIPSNATMDQLGHIDSMIAQHADARRREIPSQNTETYRRVRMRLGTMASSPADIFLSVEDLRSILGIPPFDLTPTFRAPVVGDIPVPSINVEDIDHINK</sequence>
<reference evidence="2 3" key="1">
    <citation type="submission" date="2019-03" db="EMBL/GenBank/DDBJ databases">
        <authorList>
            <person name="Gaulin E."/>
            <person name="Dumas B."/>
        </authorList>
    </citation>
    <scope>NUCLEOTIDE SEQUENCE [LARGE SCALE GENOMIC DNA]</scope>
    <source>
        <strain evidence="2">CBS 568.67</strain>
    </source>
</reference>
<dbReference type="OrthoDB" id="110390at2759"/>
<gene>
    <name evidence="2" type="primary">Aste57867_23848</name>
    <name evidence="1" type="ORF">As57867_023775</name>
    <name evidence="2" type="ORF">ASTE57867_23848</name>
</gene>
<reference evidence="1" key="2">
    <citation type="submission" date="2019-06" db="EMBL/GenBank/DDBJ databases">
        <title>Genomics analysis of Aphanomyces spp. identifies a new class of oomycete effector associated with host adaptation.</title>
        <authorList>
            <person name="Gaulin E."/>
        </authorList>
    </citation>
    <scope>NUCLEOTIDE SEQUENCE</scope>
    <source>
        <strain evidence="1">CBS 578.67</strain>
    </source>
</reference>
<protein>
    <submittedName>
        <fullName evidence="2">Aste57867_23848 protein</fullName>
    </submittedName>
</protein>
<keyword evidence="3" id="KW-1185">Reference proteome</keyword>
<dbReference type="EMBL" id="CAADRA010007344">
    <property type="protein sequence ID" value="VFU00491.1"/>
    <property type="molecule type" value="Genomic_DNA"/>
</dbReference>
<evidence type="ECO:0000313" key="1">
    <source>
        <dbReference type="EMBL" id="KAF0684158.1"/>
    </source>
</evidence>
<dbReference type="AlphaFoldDB" id="A0A485LP30"/>
<evidence type="ECO:0000313" key="2">
    <source>
        <dbReference type="EMBL" id="VFU00491.1"/>
    </source>
</evidence>
<organism evidence="2 3">
    <name type="scientific">Aphanomyces stellatus</name>
    <dbReference type="NCBI Taxonomy" id="120398"/>
    <lineage>
        <taxon>Eukaryota</taxon>
        <taxon>Sar</taxon>
        <taxon>Stramenopiles</taxon>
        <taxon>Oomycota</taxon>
        <taxon>Saprolegniomycetes</taxon>
        <taxon>Saprolegniales</taxon>
        <taxon>Verrucalvaceae</taxon>
        <taxon>Aphanomyces</taxon>
    </lineage>
</organism>
<dbReference type="Proteomes" id="UP000332933">
    <property type="component" value="Unassembled WGS sequence"/>
</dbReference>
<evidence type="ECO:0000313" key="3">
    <source>
        <dbReference type="Proteomes" id="UP000332933"/>
    </source>
</evidence>
<name>A0A485LP30_9STRA</name>
<dbReference type="EMBL" id="VJMH01007318">
    <property type="protein sequence ID" value="KAF0684158.1"/>
    <property type="molecule type" value="Genomic_DNA"/>
</dbReference>
<proteinExistence type="predicted"/>
<accession>A0A485LP30</accession>